<feature type="signal peptide" evidence="16">
    <location>
        <begin position="1"/>
        <end position="17"/>
    </location>
</feature>
<evidence type="ECO:0000256" key="13">
    <source>
        <dbReference type="ARBA" id="ARBA00023180"/>
    </source>
</evidence>
<dbReference type="Pfam" id="PF05730">
    <property type="entry name" value="CFEM"/>
    <property type="match status" value="1"/>
</dbReference>
<keyword evidence="19" id="KW-1185">Reference proteome</keyword>
<dbReference type="EMBL" id="ML996700">
    <property type="protein sequence ID" value="KAF2398386.1"/>
    <property type="molecule type" value="Genomic_DNA"/>
</dbReference>
<dbReference type="PANTHER" id="PTHR37928:SF2">
    <property type="entry name" value="GPI ANCHORED CFEM DOMAIN PROTEIN (AFU_ORTHOLOGUE AFUA_6G10580)"/>
    <property type="match status" value="1"/>
</dbReference>
<comment type="subcellular location">
    <subcellularLocation>
        <location evidence="1">Cell membrane</location>
        <topology evidence="1">Lipid-anchor</topology>
        <topology evidence="1">GPI-anchor</topology>
    </subcellularLocation>
    <subcellularLocation>
        <location evidence="2">Secreted</location>
    </subcellularLocation>
</comment>
<feature type="domain" description="CFEM" evidence="17">
    <location>
        <begin position="1"/>
        <end position="110"/>
    </location>
</feature>
<evidence type="ECO:0000256" key="15">
    <source>
        <dbReference type="PROSITE-ProRule" id="PRU01356"/>
    </source>
</evidence>
<evidence type="ECO:0000313" key="18">
    <source>
        <dbReference type="EMBL" id="KAF2398386.1"/>
    </source>
</evidence>
<dbReference type="AlphaFoldDB" id="A0A6G1HR89"/>
<dbReference type="GO" id="GO:0005886">
    <property type="term" value="C:plasma membrane"/>
    <property type="evidence" value="ECO:0007669"/>
    <property type="project" value="UniProtKB-SubCell"/>
</dbReference>
<evidence type="ECO:0000256" key="1">
    <source>
        <dbReference type="ARBA" id="ARBA00004609"/>
    </source>
</evidence>
<evidence type="ECO:0000256" key="2">
    <source>
        <dbReference type="ARBA" id="ARBA00004613"/>
    </source>
</evidence>
<accession>A0A6G1HR89</accession>
<evidence type="ECO:0000256" key="9">
    <source>
        <dbReference type="ARBA" id="ARBA00022729"/>
    </source>
</evidence>
<name>A0A6G1HR89_9PEZI</name>
<evidence type="ECO:0000313" key="19">
    <source>
        <dbReference type="Proteomes" id="UP000799640"/>
    </source>
</evidence>
<keyword evidence="10 15" id="KW-0408">Iron</keyword>
<keyword evidence="6 15" id="KW-0349">Heme</keyword>
<evidence type="ECO:0000256" key="8">
    <source>
        <dbReference type="ARBA" id="ARBA00022723"/>
    </source>
</evidence>
<gene>
    <name evidence="18" type="ORF">EJ06DRAFT_532134</name>
</gene>
<evidence type="ECO:0000256" key="6">
    <source>
        <dbReference type="ARBA" id="ARBA00022617"/>
    </source>
</evidence>
<evidence type="ECO:0000256" key="12">
    <source>
        <dbReference type="ARBA" id="ARBA00023157"/>
    </source>
</evidence>
<dbReference type="PANTHER" id="PTHR37928">
    <property type="entry name" value="CFEM DOMAIN PROTEIN (AFU_ORTHOLOGUE AFUA_6G14090)"/>
    <property type="match status" value="1"/>
</dbReference>
<comment type="similarity">
    <text evidence="3">Belongs to the RBT5 family.</text>
</comment>
<evidence type="ECO:0000259" key="17">
    <source>
        <dbReference type="PROSITE" id="PS52012"/>
    </source>
</evidence>
<feature type="chain" id="PRO_5026121707" description="CFEM domain-containing protein" evidence="16">
    <location>
        <begin position="18"/>
        <end position="147"/>
    </location>
</feature>
<dbReference type="InterPro" id="IPR051735">
    <property type="entry name" value="CFEM_domain"/>
</dbReference>
<dbReference type="GO" id="GO:0046872">
    <property type="term" value="F:metal ion binding"/>
    <property type="evidence" value="ECO:0007669"/>
    <property type="project" value="UniProtKB-UniRule"/>
</dbReference>
<protein>
    <recommendedName>
        <fullName evidence="17">CFEM domain-containing protein</fullName>
    </recommendedName>
</protein>
<dbReference type="SMART" id="SM00747">
    <property type="entry name" value="CFEM"/>
    <property type="match status" value="1"/>
</dbReference>
<keyword evidence="9 16" id="KW-0732">Signal</keyword>
<reference evidence="18" key="1">
    <citation type="journal article" date="2020" name="Stud. Mycol.">
        <title>101 Dothideomycetes genomes: a test case for predicting lifestyles and emergence of pathogens.</title>
        <authorList>
            <person name="Haridas S."/>
            <person name="Albert R."/>
            <person name="Binder M."/>
            <person name="Bloem J."/>
            <person name="Labutti K."/>
            <person name="Salamov A."/>
            <person name="Andreopoulos B."/>
            <person name="Baker S."/>
            <person name="Barry K."/>
            <person name="Bills G."/>
            <person name="Bluhm B."/>
            <person name="Cannon C."/>
            <person name="Castanera R."/>
            <person name="Culley D."/>
            <person name="Daum C."/>
            <person name="Ezra D."/>
            <person name="Gonzalez J."/>
            <person name="Henrissat B."/>
            <person name="Kuo A."/>
            <person name="Liang C."/>
            <person name="Lipzen A."/>
            <person name="Lutzoni F."/>
            <person name="Magnuson J."/>
            <person name="Mondo S."/>
            <person name="Nolan M."/>
            <person name="Ohm R."/>
            <person name="Pangilinan J."/>
            <person name="Park H.-J."/>
            <person name="Ramirez L."/>
            <person name="Alfaro M."/>
            <person name="Sun H."/>
            <person name="Tritt A."/>
            <person name="Yoshinaga Y."/>
            <person name="Zwiers L.-H."/>
            <person name="Turgeon B."/>
            <person name="Goodwin S."/>
            <person name="Spatafora J."/>
            <person name="Crous P."/>
            <person name="Grigoriev I."/>
        </authorList>
    </citation>
    <scope>NUCLEOTIDE SEQUENCE</scope>
    <source>
        <strain evidence="18">CBS 262.69</strain>
    </source>
</reference>
<keyword evidence="12 15" id="KW-1015">Disulfide bond</keyword>
<comment type="caution">
    <text evidence="15">Lacks conserved residue(s) required for the propagation of feature annotation.</text>
</comment>
<sequence>MKFFAAVVLSLASLAVAADVELPQCALSCFATAIASSGCTLEDTYCQCTTGKNAITTSVTPCVTKACSNEDLAKVLPASTKTCVDALAQHSSAAGNAKTSAASGASSAKTSATSSAAAAQQTANAAGSLRFETVGAGLCLAAVGLML</sequence>
<keyword evidence="5" id="KW-0964">Secreted</keyword>
<keyword evidence="14" id="KW-0449">Lipoprotein</keyword>
<dbReference type="PROSITE" id="PS52012">
    <property type="entry name" value="CFEM"/>
    <property type="match status" value="1"/>
</dbReference>
<organism evidence="18 19">
    <name type="scientific">Trichodelitschia bisporula</name>
    <dbReference type="NCBI Taxonomy" id="703511"/>
    <lineage>
        <taxon>Eukaryota</taxon>
        <taxon>Fungi</taxon>
        <taxon>Dikarya</taxon>
        <taxon>Ascomycota</taxon>
        <taxon>Pezizomycotina</taxon>
        <taxon>Dothideomycetes</taxon>
        <taxon>Dothideomycetes incertae sedis</taxon>
        <taxon>Phaeotrichales</taxon>
        <taxon>Phaeotrichaceae</taxon>
        <taxon>Trichodelitschia</taxon>
    </lineage>
</organism>
<keyword evidence="7" id="KW-0336">GPI-anchor</keyword>
<evidence type="ECO:0000256" key="14">
    <source>
        <dbReference type="ARBA" id="ARBA00023288"/>
    </source>
</evidence>
<keyword evidence="4" id="KW-1003">Cell membrane</keyword>
<evidence type="ECO:0000256" key="5">
    <source>
        <dbReference type="ARBA" id="ARBA00022525"/>
    </source>
</evidence>
<evidence type="ECO:0000256" key="4">
    <source>
        <dbReference type="ARBA" id="ARBA00022475"/>
    </source>
</evidence>
<evidence type="ECO:0000256" key="11">
    <source>
        <dbReference type="ARBA" id="ARBA00023136"/>
    </source>
</evidence>
<keyword evidence="11" id="KW-0472">Membrane</keyword>
<keyword evidence="8 15" id="KW-0479">Metal-binding</keyword>
<evidence type="ECO:0000256" key="10">
    <source>
        <dbReference type="ARBA" id="ARBA00023004"/>
    </source>
</evidence>
<dbReference type="Proteomes" id="UP000799640">
    <property type="component" value="Unassembled WGS sequence"/>
</dbReference>
<dbReference type="OrthoDB" id="3065412at2759"/>
<evidence type="ECO:0000256" key="3">
    <source>
        <dbReference type="ARBA" id="ARBA00010031"/>
    </source>
</evidence>
<evidence type="ECO:0000256" key="7">
    <source>
        <dbReference type="ARBA" id="ARBA00022622"/>
    </source>
</evidence>
<dbReference type="InterPro" id="IPR008427">
    <property type="entry name" value="Extracellular_membr_CFEM_dom"/>
</dbReference>
<proteinExistence type="inferred from homology"/>
<dbReference type="GO" id="GO:0098552">
    <property type="term" value="C:side of membrane"/>
    <property type="evidence" value="ECO:0007669"/>
    <property type="project" value="UniProtKB-KW"/>
</dbReference>
<dbReference type="GO" id="GO:0005576">
    <property type="term" value="C:extracellular region"/>
    <property type="evidence" value="ECO:0007669"/>
    <property type="project" value="UniProtKB-SubCell"/>
</dbReference>
<feature type="disulfide bond" evidence="15">
    <location>
        <begin position="39"/>
        <end position="46"/>
    </location>
</feature>
<evidence type="ECO:0000256" key="16">
    <source>
        <dbReference type="SAM" id="SignalP"/>
    </source>
</evidence>
<feature type="binding site" description="axial binding residue" evidence="15">
    <location>
        <position position="43"/>
    </location>
    <ligand>
        <name>heme</name>
        <dbReference type="ChEBI" id="CHEBI:30413"/>
    </ligand>
    <ligandPart>
        <name>Fe</name>
        <dbReference type="ChEBI" id="CHEBI:18248"/>
    </ligandPart>
</feature>
<keyword evidence="13" id="KW-0325">Glycoprotein</keyword>